<dbReference type="PROSITE" id="PS00455">
    <property type="entry name" value="AMP_BINDING"/>
    <property type="match status" value="1"/>
</dbReference>
<dbReference type="Gene3D" id="3.30.559.30">
    <property type="entry name" value="Nonribosomal peptide synthetase, condensation domain"/>
    <property type="match status" value="1"/>
</dbReference>
<dbReference type="Gene3D" id="3.40.50.980">
    <property type="match status" value="2"/>
</dbReference>
<dbReference type="GO" id="GO:0043041">
    <property type="term" value="P:amino acid activation for nonribosomal peptide biosynthetic process"/>
    <property type="evidence" value="ECO:0007669"/>
    <property type="project" value="TreeGrafter"/>
</dbReference>
<dbReference type="PANTHER" id="PTHR45527:SF1">
    <property type="entry name" value="FATTY ACID SYNTHASE"/>
    <property type="match status" value="1"/>
</dbReference>
<dbReference type="NCBIfam" id="TIGR01733">
    <property type="entry name" value="AA-adenyl-dom"/>
    <property type="match status" value="1"/>
</dbReference>
<organism evidence="5 6">
    <name type="scientific">Saccharothrix ecbatanensis</name>
    <dbReference type="NCBI Taxonomy" id="1105145"/>
    <lineage>
        <taxon>Bacteria</taxon>
        <taxon>Bacillati</taxon>
        <taxon>Actinomycetota</taxon>
        <taxon>Actinomycetes</taxon>
        <taxon>Pseudonocardiales</taxon>
        <taxon>Pseudonocardiaceae</taxon>
        <taxon>Saccharothrix</taxon>
    </lineage>
</organism>
<dbReference type="Proteomes" id="UP000552097">
    <property type="component" value="Unassembled WGS sequence"/>
</dbReference>
<dbReference type="Pfam" id="PF00668">
    <property type="entry name" value="Condensation"/>
    <property type="match status" value="1"/>
</dbReference>
<sequence length="990" mass="105508">MARARPDAVALVHGGTTVRYGELDRAADGHATRLAALGVGRGDVVPVLLPRSATLITTMLGILKVGAAYALLDVHWPDGRVQEVLDQLDARLVVASAEVSGRTTWTPPATLDAATLDAGPADFEPVEVDGGDPCCVFFTSGTTGRAKCVLTPHRAIVRLFRPGSFARFDADTVVPQAAPQPWDGFALELWSVLLSGGTSLLVDEPYLSAQTLRDGVARHGVDTAWITSSLFNMIVDEDPAAFRGMGQVMIGGERLSAPHVRRFLAAHPDIVLLNGYGPVESTVFATTHRISAADCDRPTGIPIGRPVPDTQVHVLDGTRPCEVGETGELCVAGDGLAIGYLGADDATAEKFVEVTIDGVPTRVYRTGDTGWWDADGLLHYAGRRDRQVKVRGHRVEPAEIERQVERALGARRCVVLPRRDAAGTVDGLVAFCVPAVDGDPLVGARDALSGVVVHYHLPDVVLAVAEFPLTGNGKLDEDALLALVPDSAVYVGGLAGEQDPLVVQVARVFAAVLDQAEVSPDVAFTALGGTSLGAGRVCARLAAELGRPVPVSRLLGNPTARALAGWLRSTGETGGEDTAPPVDVPLSPMQVGFLTRHLLEPDDRSGHCLGTWIVDGDLDRQAMNAALARVHHRHEALRAAYSPGRKPFAKAVDVPAPELTVMDEAPSVDAAVSALRAELRQQLDLRDGRVWRAALVPLSGQGGVFGYVVHHIAFDGWSEAVFARDLAAAYRGGLDHAPGLADTWSLRQDYLRHADLERQRAWAKEELRDLPQLVYPVGPDAPDHEPGRVEEVLTPADVAVLDAAADAAGVTRFVALLAAYGRALAELSGQDDFAVGVPVAQRADHRLHDVVGCHVDLVCVRLRGDAGSLTHVGDLVRRAFEAQDVGFGEVVRLVNPPRSSRTPLFQNLFAYQDNTPPDLPLDDVATRFLRQPYLGLPTEVQTDVWPTDDGGLRVVVGFLPAAVAVGFADDLAKRFADLVRARPETPEDAS</sequence>
<dbReference type="AlphaFoldDB" id="A0A7W9HLB0"/>
<dbReference type="Gene3D" id="1.10.1200.10">
    <property type="entry name" value="ACP-like"/>
    <property type="match status" value="1"/>
</dbReference>
<dbReference type="GO" id="GO:0009366">
    <property type="term" value="C:enterobactin synthetase complex"/>
    <property type="evidence" value="ECO:0007669"/>
    <property type="project" value="TreeGrafter"/>
</dbReference>
<dbReference type="InterPro" id="IPR036736">
    <property type="entry name" value="ACP-like_sf"/>
</dbReference>
<dbReference type="SMART" id="SM00823">
    <property type="entry name" value="PKS_PP"/>
    <property type="match status" value="1"/>
</dbReference>
<dbReference type="GO" id="GO:0047527">
    <property type="term" value="F:2,3-dihydroxybenzoate-serine ligase activity"/>
    <property type="evidence" value="ECO:0007669"/>
    <property type="project" value="TreeGrafter"/>
</dbReference>
<protein>
    <submittedName>
        <fullName evidence="5">Amino acid adenylation domain-containing protein</fullName>
    </submittedName>
</protein>
<dbReference type="InterPro" id="IPR020806">
    <property type="entry name" value="PKS_PP-bd"/>
</dbReference>
<evidence type="ECO:0000256" key="2">
    <source>
        <dbReference type="ARBA" id="ARBA00022450"/>
    </source>
</evidence>
<dbReference type="Pfam" id="PF00550">
    <property type="entry name" value="PP-binding"/>
    <property type="match status" value="1"/>
</dbReference>
<evidence type="ECO:0000313" key="6">
    <source>
        <dbReference type="Proteomes" id="UP000552097"/>
    </source>
</evidence>
<dbReference type="PROSITE" id="PS50075">
    <property type="entry name" value="CARRIER"/>
    <property type="match status" value="1"/>
</dbReference>
<evidence type="ECO:0000259" key="4">
    <source>
        <dbReference type="PROSITE" id="PS50075"/>
    </source>
</evidence>
<keyword evidence="2" id="KW-0596">Phosphopantetheine</keyword>
<dbReference type="InterPro" id="IPR045851">
    <property type="entry name" value="AMP-bd_C_sf"/>
</dbReference>
<dbReference type="InterPro" id="IPR020845">
    <property type="entry name" value="AMP-binding_CS"/>
</dbReference>
<dbReference type="InterPro" id="IPR000873">
    <property type="entry name" value="AMP-dep_synth/lig_dom"/>
</dbReference>
<dbReference type="RefSeq" id="WP_312869344.1">
    <property type="nucleotide sequence ID" value="NZ_JACHMO010000001.1"/>
</dbReference>
<dbReference type="SUPFAM" id="SSF56801">
    <property type="entry name" value="Acetyl-CoA synthetase-like"/>
    <property type="match status" value="1"/>
</dbReference>
<dbReference type="InterPro" id="IPR023213">
    <property type="entry name" value="CAT-like_dom_sf"/>
</dbReference>
<dbReference type="InterPro" id="IPR001242">
    <property type="entry name" value="Condensation_dom"/>
</dbReference>
<dbReference type="Pfam" id="PF00501">
    <property type="entry name" value="AMP-binding"/>
    <property type="match status" value="1"/>
</dbReference>
<accession>A0A7W9HLB0</accession>
<dbReference type="InterPro" id="IPR009081">
    <property type="entry name" value="PP-bd_ACP"/>
</dbReference>
<dbReference type="GO" id="GO:0008610">
    <property type="term" value="P:lipid biosynthetic process"/>
    <property type="evidence" value="ECO:0007669"/>
    <property type="project" value="UniProtKB-ARBA"/>
</dbReference>
<keyword evidence="6" id="KW-1185">Reference proteome</keyword>
<keyword evidence="3" id="KW-0597">Phosphoprotein</keyword>
<name>A0A7W9HLB0_9PSEU</name>
<dbReference type="GO" id="GO:0031177">
    <property type="term" value="F:phosphopantetheine binding"/>
    <property type="evidence" value="ECO:0007669"/>
    <property type="project" value="InterPro"/>
</dbReference>
<comment type="cofactor">
    <cofactor evidence="1">
        <name>pantetheine 4'-phosphate</name>
        <dbReference type="ChEBI" id="CHEBI:47942"/>
    </cofactor>
</comment>
<dbReference type="SUPFAM" id="SSF52777">
    <property type="entry name" value="CoA-dependent acyltransferases"/>
    <property type="match status" value="2"/>
</dbReference>
<gene>
    <name evidence="5" type="ORF">F4560_003612</name>
</gene>
<feature type="domain" description="Carrier" evidence="4">
    <location>
        <begin position="496"/>
        <end position="571"/>
    </location>
</feature>
<dbReference type="GO" id="GO:0005829">
    <property type="term" value="C:cytosol"/>
    <property type="evidence" value="ECO:0007669"/>
    <property type="project" value="TreeGrafter"/>
</dbReference>
<dbReference type="Gene3D" id="3.30.300.30">
    <property type="match status" value="1"/>
</dbReference>
<proteinExistence type="predicted"/>
<dbReference type="SUPFAM" id="SSF47336">
    <property type="entry name" value="ACP-like"/>
    <property type="match status" value="1"/>
</dbReference>
<dbReference type="Gene3D" id="3.30.559.10">
    <property type="entry name" value="Chloramphenicol acetyltransferase-like domain"/>
    <property type="match status" value="1"/>
</dbReference>
<dbReference type="EMBL" id="JACHMO010000001">
    <property type="protein sequence ID" value="MBB5803844.1"/>
    <property type="molecule type" value="Genomic_DNA"/>
</dbReference>
<dbReference type="PANTHER" id="PTHR45527">
    <property type="entry name" value="NONRIBOSOMAL PEPTIDE SYNTHETASE"/>
    <property type="match status" value="1"/>
</dbReference>
<dbReference type="GO" id="GO:0009239">
    <property type="term" value="P:enterobactin biosynthetic process"/>
    <property type="evidence" value="ECO:0007669"/>
    <property type="project" value="TreeGrafter"/>
</dbReference>
<comment type="caution">
    <text evidence="5">The sequence shown here is derived from an EMBL/GenBank/DDBJ whole genome shotgun (WGS) entry which is preliminary data.</text>
</comment>
<evidence type="ECO:0000256" key="3">
    <source>
        <dbReference type="ARBA" id="ARBA00022553"/>
    </source>
</evidence>
<evidence type="ECO:0000256" key="1">
    <source>
        <dbReference type="ARBA" id="ARBA00001957"/>
    </source>
</evidence>
<reference evidence="5 6" key="1">
    <citation type="submission" date="2020-08" db="EMBL/GenBank/DDBJ databases">
        <title>Sequencing the genomes of 1000 actinobacteria strains.</title>
        <authorList>
            <person name="Klenk H.-P."/>
        </authorList>
    </citation>
    <scope>NUCLEOTIDE SEQUENCE [LARGE SCALE GENOMIC DNA]</scope>
    <source>
        <strain evidence="5 6">DSM 45486</strain>
    </source>
</reference>
<dbReference type="InterPro" id="IPR010071">
    <property type="entry name" value="AA_adenyl_dom"/>
</dbReference>
<evidence type="ECO:0000313" key="5">
    <source>
        <dbReference type="EMBL" id="MBB5803844.1"/>
    </source>
</evidence>
<dbReference type="Gene3D" id="2.30.38.10">
    <property type="entry name" value="Luciferase, Domain 3"/>
    <property type="match status" value="1"/>
</dbReference>